<gene>
    <name evidence="1" type="ORF">AVEN_108568_1</name>
</gene>
<accession>A0A4Y2DIC7</accession>
<dbReference type="Proteomes" id="UP000499080">
    <property type="component" value="Unassembled WGS sequence"/>
</dbReference>
<evidence type="ECO:0000313" key="2">
    <source>
        <dbReference type="Proteomes" id="UP000499080"/>
    </source>
</evidence>
<keyword evidence="2" id="KW-1185">Reference proteome</keyword>
<reference evidence="1 2" key="1">
    <citation type="journal article" date="2019" name="Sci. Rep.">
        <title>Orb-weaving spider Araneus ventricosus genome elucidates the spidroin gene catalogue.</title>
        <authorList>
            <person name="Kono N."/>
            <person name="Nakamura H."/>
            <person name="Ohtoshi R."/>
            <person name="Moran D.A.P."/>
            <person name="Shinohara A."/>
            <person name="Yoshida Y."/>
            <person name="Fujiwara M."/>
            <person name="Mori M."/>
            <person name="Tomita M."/>
            <person name="Arakawa K."/>
        </authorList>
    </citation>
    <scope>NUCLEOTIDE SEQUENCE [LARGE SCALE GENOMIC DNA]</scope>
</reference>
<proteinExistence type="predicted"/>
<protein>
    <submittedName>
        <fullName evidence="1">Uncharacterized protein</fullName>
    </submittedName>
</protein>
<sequence length="95" mass="11024">MQRRDDRCYPFNILSDAVYDKLKKYFPNVVNRKCDLRLAIARIACESSVEEYLTAKVAEIAAKKAKERGSDTVTLEDLVFVIDDPELKKFYQTLE</sequence>
<name>A0A4Y2DIC7_ARAVE</name>
<dbReference type="AlphaFoldDB" id="A0A4Y2DIC7"/>
<comment type="caution">
    <text evidence="1">The sequence shown here is derived from an EMBL/GenBank/DDBJ whole genome shotgun (WGS) entry which is preliminary data.</text>
</comment>
<organism evidence="1 2">
    <name type="scientific">Araneus ventricosus</name>
    <name type="common">Orbweaver spider</name>
    <name type="synonym">Epeira ventricosa</name>
    <dbReference type="NCBI Taxonomy" id="182803"/>
    <lineage>
        <taxon>Eukaryota</taxon>
        <taxon>Metazoa</taxon>
        <taxon>Ecdysozoa</taxon>
        <taxon>Arthropoda</taxon>
        <taxon>Chelicerata</taxon>
        <taxon>Arachnida</taxon>
        <taxon>Araneae</taxon>
        <taxon>Araneomorphae</taxon>
        <taxon>Entelegynae</taxon>
        <taxon>Araneoidea</taxon>
        <taxon>Araneidae</taxon>
        <taxon>Araneus</taxon>
    </lineage>
</organism>
<evidence type="ECO:0000313" key="1">
    <source>
        <dbReference type="EMBL" id="GBM15969.1"/>
    </source>
</evidence>
<dbReference type="EMBL" id="BGPR01000367">
    <property type="protein sequence ID" value="GBM15969.1"/>
    <property type="molecule type" value="Genomic_DNA"/>
</dbReference>